<organism evidence="2">
    <name type="scientific">Campylobacter jejuni</name>
    <dbReference type="NCBI Taxonomy" id="197"/>
    <lineage>
        <taxon>Bacteria</taxon>
        <taxon>Pseudomonadati</taxon>
        <taxon>Campylobacterota</taxon>
        <taxon>Epsilonproteobacteria</taxon>
        <taxon>Campylobacterales</taxon>
        <taxon>Campylobacteraceae</taxon>
        <taxon>Campylobacter</taxon>
    </lineage>
</organism>
<comment type="caution">
    <text evidence="2">The sequence shown here is derived from an EMBL/GenBank/DDBJ whole genome shotgun (WGS) entry which is preliminary data.</text>
</comment>
<sequence length="62" mass="6975">IVIISMGANITILNPFIGKLINDKIFSNDPLFIYLTFAYTILIFLVLFSLQKTARKNSIVPS</sequence>
<name>A0A5Z1TGZ9_CAMJU</name>
<feature type="transmembrane region" description="Helical" evidence="1">
    <location>
        <begin position="31"/>
        <end position="50"/>
    </location>
</feature>
<dbReference type="EMBL" id="AAKFQW010000013">
    <property type="protein sequence ID" value="ECR3254645.1"/>
    <property type="molecule type" value="Genomic_DNA"/>
</dbReference>
<feature type="non-terminal residue" evidence="2">
    <location>
        <position position="1"/>
    </location>
</feature>
<keyword evidence="1" id="KW-1133">Transmembrane helix</keyword>
<evidence type="ECO:0000313" key="2">
    <source>
        <dbReference type="EMBL" id="ECR3254645.1"/>
    </source>
</evidence>
<keyword evidence="1" id="KW-0472">Membrane</keyword>
<dbReference type="AlphaFoldDB" id="A0A5Z1TGZ9"/>
<reference evidence="2" key="1">
    <citation type="submission" date="2019-09" db="EMBL/GenBank/DDBJ databases">
        <authorList>
            <person name="Ashton P.M."/>
            <person name="Dallman T."/>
            <person name="Nair S."/>
            <person name="De Pinna E."/>
            <person name="Peters T."/>
            <person name="Grant K."/>
        </authorList>
    </citation>
    <scope>NUCLEOTIDE SEQUENCE</scope>
    <source>
        <strain evidence="2">207428</strain>
    </source>
</reference>
<keyword evidence="1" id="KW-0812">Transmembrane</keyword>
<protein>
    <recommendedName>
        <fullName evidence="3">MFS transporter</fullName>
    </recommendedName>
</protein>
<evidence type="ECO:0000256" key="1">
    <source>
        <dbReference type="SAM" id="Phobius"/>
    </source>
</evidence>
<evidence type="ECO:0008006" key="3">
    <source>
        <dbReference type="Google" id="ProtNLM"/>
    </source>
</evidence>
<gene>
    <name evidence="2" type="ORF">F1P42_06065</name>
</gene>
<accession>A0A5Z1TGZ9</accession>
<proteinExistence type="predicted"/>